<dbReference type="PANTHER" id="PTHR43749">
    <property type="entry name" value="RNA-SPLICING LIGASE RTCB"/>
    <property type="match status" value="1"/>
</dbReference>
<name>A0A1H8DYA0_9SPHI</name>
<dbReference type="PANTHER" id="PTHR43749:SF2">
    <property type="entry name" value="RNA-SPLICING LIGASE RTCB"/>
    <property type="match status" value="1"/>
</dbReference>
<proteinExistence type="predicted"/>
<dbReference type="InterPro" id="IPR036025">
    <property type="entry name" value="RtcB-like_sf"/>
</dbReference>
<keyword evidence="2" id="KW-1185">Reference proteome</keyword>
<evidence type="ECO:0000313" key="2">
    <source>
        <dbReference type="Proteomes" id="UP000198942"/>
    </source>
</evidence>
<organism evidence="1 2">
    <name type="scientific">Mucilaginibacter gossypiicola</name>
    <dbReference type="NCBI Taxonomy" id="551995"/>
    <lineage>
        <taxon>Bacteria</taxon>
        <taxon>Pseudomonadati</taxon>
        <taxon>Bacteroidota</taxon>
        <taxon>Sphingobacteriia</taxon>
        <taxon>Sphingobacteriales</taxon>
        <taxon>Sphingobacteriaceae</taxon>
        <taxon>Mucilaginibacter</taxon>
    </lineage>
</organism>
<dbReference type="GO" id="GO:0006396">
    <property type="term" value="P:RNA processing"/>
    <property type="evidence" value="ECO:0007669"/>
    <property type="project" value="InterPro"/>
</dbReference>
<evidence type="ECO:0000313" key="1">
    <source>
        <dbReference type="EMBL" id="SEN12155.1"/>
    </source>
</evidence>
<reference evidence="2" key="1">
    <citation type="submission" date="2016-10" db="EMBL/GenBank/DDBJ databases">
        <authorList>
            <person name="Varghese N."/>
            <person name="Submissions S."/>
        </authorList>
    </citation>
    <scope>NUCLEOTIDE SEQUENCE [LARGE SCALE GENOMIC DNA]</scope>
    <source>
        <strain evidence="2">Gh-48</strain>
    </source>
</reference>
<sequence>MDIGCRMALSIIDADERFLKRYSHKVKQAINDHTHFGADGGLSKSQYHEVLDSPVFNQTQLLKKLHGKAVKQLGSSGSGNHFVEFGLIELYADNELNLPPQQYLALLSKKC</sequence>
<accession>A0A1H8DYA0</accession>
<dbReference type="EMBL" id="FOCL01000002">
    <property type="protein sequence ID" value="SEN12155.1"/>
    <property type="molecule type" value="Genomic_DNA"/>
</dbReference>
<dbReference type="InterPro" id="IPR052915">
    <property type="entry name" value="RtcB-like"/>
</dbReference>
<dbReference type="Gene3D" id="3.90.1860.10">
    <property type="entry name" value="tRNA-splicing ligase RtcB"/>
    <property type="match status" value="1"/>
</dbReference>
<dbReference type="AlphaFoldDB" id="A0A1H8DYA0"/>
<keyword evidence="1" id="KW-0436">Ligase</keyword>
<dbReference type="STRING" id="551995.SAMN05192574_102511"/>
<protein>
    <submittedName>
        <fullName evidence="1">tRNA-splicing ligase RtcB</fullName>
    </submittedName>
</protein>
<dbReference type="GO" id="GO:0030145">
    <property type="term" value="F:manganese ion binding"/>
    <property type="evidence" value="ECO:0007669"/>
    <property type="project" value="TreeGrafter"/>
</dbReference>
<gene>
    <name evidence="1" type="ORF">SAMN05192574_102511</name>
</gene>
<dbReference type="GO" id="GO:0006281">
    <property type="term" value="P:DNA repair"/>
    <property type="evidence" value="ECO:0007669"/>
    <property type="project" value="TreeGrafter"/>
</dbReference>
<dbReference type="GO" id="GO:0003909">
    <property type="term" value="F:DNA ligase activity"/>
    <property type="evidence" value="ECO:0007669"/>
    <property type="project" value="TreeGrafter"/>
</dbReference>
<dbReference type="GO" id="GO:0042245">
    <property type="term" value="P:RNA repair"/>
    <property type="evidence" value="ECO:0007669"/>
    <property type="project" value="TreeGrafter"/>
</dbReference>
<dbReference type="Proteomes" id="UP000198942">
    <property type="component" value="Unassembled WGS sequence"/>
</dbReference>
<dbReference type="SUPFAM" id="SSF103365">
    <property type="entry name" value="Hypothetical protein PH1602"/>
    <property type="match status" value="1"/>
</dbReference>